<sequence length="191" mass="22067">MDRRYVFWSYEGPLRQRYLKIMGVNALRDGEPRRSLLMRSLAEDARLITDDELDRLLTSEWRARLTAAWLIGLDRRTGFRDRLGELLYDGAFIKADAGYALALARFGQLSDAALLAAALTHRLSEPKPFHEQIFVIGALRHLDERLGTDHAEELLGRSWRQPIPARPDQERFTGYMKRLCAFADECMHHPD</sequence>
<dbReference type="Proteomes" id="UP000251891">
    <property type="component" value="Unassembled WGS sequence"/>
</dbReference>
<dbReference type="AlphaFoldDB" id="A0A365H418"/>
<accession>A0A365H418</accession>
<dbReference type="InterPro" id="IPR046042">
    <property type="entry name" value="DUF6000"/>
</dbReference>
<comment type="caution">
    <text evidence="1">The sequence shown here is derived from an EMBL/GenBank/DDBJ whole genome shotgun (WGS) entry which is preliminary data.</text>
</comment>
<keyword evidence="2" id="KW-1185">Reference proteome</keyword>
<protein>
    <submittedName>
        <fullName evidence="1">Uncharacterized protein</fullName>
    </submittedName>
</protein>
<organism evidence="1 2">
    <name type="scientific">Actinomadura craniellae</name>
    <dbReference type="NCBI Taxonomy" id="2231787"/>
    <lineage>
        <taxon>Bacteria</taxon>
        <taxon>Bacillati</taxon>
        <taxon>Actinomycetota</taxon>
        <taxon>Actinomycetes</taxon>
        <taxon>Streptosporangiales</taxon>
        <taxon>Thermomonosporaceae</taxon>
        <taxon>Actinomadura</taxon>
    </lineage>
</organism>
<proteinExistence type="predicted"/>
<dbReference type="Pfam" id="PF19463">
    <property type="entry name" value="DUF6000"/>
    <property type="match status" value="1"/>
</dbReference>
<name>A0A365H418_9ACTN</name>
<reference evidence="1 2" key="1">
    <citation type="submission" date="2018-06" db="EMBL/GenBank/DDBJ databases">
        <title>Actinomadura craniellae sp. nov. isolated from marine sponge Craniella sp.</title>
        <authorList>
            <person name="Li L."/>
            <person name="Xu Q.H."/>
            <person name="Lin H.W."/>
            <person name="Lu Y.H."/>
        </authorList>
    </citation>
    <scope>NUCLEOTIDE SEQUENCE [LARGE SCALE GENOMIC DNA]</scope>
    <source>
        <strain evidence="1 2">LHW63021</strain>
    </source>
</reference>
<gene>
    <name evidence="1" type="ORF">DPM19_18920</name>
</gene>
<dbReference type="EMBL" id="QLYX01000008">
    <property type="protein sequence ID" value="RAY13732.1"/>
    <property type="molecule type" value="Genomic_DNA"/>
</dbReference>
<evidence type="ECO:0000313" key="2">
    <source>
        <dbReference type="Proteomes" id="UP000251891"/>
    </source>
</evidence>
<evidence type="ECO:0000313" key="1">
    <source>
        <dbReference type="EMBL" id="RAY13732.1"/>
    </source>
</evidence>